<sequence>MVTYIPSIMRLHLIPLKPHTASNRCGASTSSSGNASCRKTRCLSESSQGGKMYEPSKLSPMILALTLAVNRCCVVHDWVLCELFKAQMCAMCILNTSC</sequence>
<dbReference type="EMBL" id="BMAO01019806">
    <property type="protein sequence ID" value="GFR33031.1"/>
    <property type="molecule type" value="Genomic_DNA"/>
</dbReference>
<evidence type="ECO:0000313" key="1">
    <source>
        <dbReference type="EMBL" id="GFR33031.1"/>
    </source>
</evidence>
<evidence type="ECO:0000313" key="2">
    <source>
        <dbReference type="Proteomes" id="UP000887116"/>
    </source>
</evidence>
<accession>A0A8X6HZM4</accession>
<keyword evidence="2" id="KW-1185">Reference proteome</keyword>
<dbReference type="Proteomes" id="UP000887116">
    <property type="component" value="Unassembled WGS sequence"/>
</dbReference>
<comment type="caution">
    <text evidence="1">The sequence shown here is derived from an EMBL/GenBank/DDBJ whole genome shotgun (WGS) entry which is preliminary data.</text>
</comment>
<dbReference type="AlphaFoldDB" id="A0A8X6HZM4"/>
<name>A0A8X6HZM4_TRICU</name>
<proteinExistence type="predicted"/>
<reference evidence="1" key="1">
    <citation type="submission" date="2020-07" db="EMBL/GenBank/DDBJ databases">
        <title>Multicomponent nature underlies the extraordinary mechanical properties of spider dragline silk.</title>
        <authorList>
            <person name="Kono N."/>
            <person name="Nakamura H."/>
            <person name="Mori M."/>
            <person name="Yoshida Y."/>
            <person name="Ohtoshi R."/>
            <person name="Malay A.D."/>
            <person name="Moran D.A.P."/>
            <person name="Tomita M."/>
            <person name="Numata K."/>
            <person name="Arakawa K."/>
        </authorList>
    </citation>
    <scope>NUCLEOTIDE SEQUENCE</scope>
</reference>
<protein>
    <submittedName>
        <fullName evidence="1">Uncharacterized protein</fullName>
    </submittedName>
</protein>
<gene>
    <name evidence="1" type="ORF">TNCT_434271</name>
</gene>
<organism evidence="1 2">
    <name type="scientific">Trichonephila clavata</name>
    <name type="common">Joro spider</name>
    <name type="synonym">Nephila clavata</name>
    <dbReference type="NCBI Taxonomy" id="2740835"/>
    <lineage>
        <taxon>Eukaryota</taxon>
        <taxon>Metazoa</taxon>
        <taxon>Ecdysozoa</taxon>
        <taxon>Arthropoda</taxon>
        <taxon>Chelicerata</taxon>
        <taxon>Arachnida</taxon>
        <taxon>Araneae</taxon>
        <taxon>Araneomorphae</taxon>
        <taxon>Entelegynae</taxon>
        <taxon>Araneoidea</taxon>
        <taxon>Nephilidae</taxon>
        <taxon>Trichonephila</taxon>
    </lineage>
</organism>